<name>A0A6M3L9L6_9ZZZZ</name>
<reference evidence="2" key="1">
    <citation type="submission" date="2020-03" db="EMBL/GenBank/DDBJ databases">
        <title>The deep terrestrial virosphere.</title>
        <authorList>
            <person name="Holmfeldt K."/>
            <person name="Nilsson E."/>
            <person name="Simone D."/>
            <person name="Lopez-Fernandez M."/>
            <person name="Wu X."/>
            <person name="de Brujin I."/>
            <person name="Lundin D."/>
            <person name="Andersson A."/>
            <person name="Bertilsson S."/>
            <person name="Dopson M."/>
        </authorList>
    </citation>
    <scope>NUCLEOTIDE SEQUENCE</scope>
    <source>
        <strain evidence="1">MM415A05265</strain>
        <strain evidence="2">MM415B03262</strain>
    </source>
</reference>
<accession>A0A6M3L9L6</accession>
<dbReference type="AlphaFoldDB" id="A0A6M3L9L6"/>
<protein>
    <submittedName>
        <fullName evidence="2">Uncharacterized protein</fullName>
    </submittedName>
</protein>
<organism evidence="2">
    <name type="scientific">viral metagenome</name>
    <dbReference type="NCBI Taxonomy" id="1070528"/>
    <lineage>
        <taxon>unclassified sequences</taxon>
        <taxon>metagenomes</taxon>
        <taxon>organismal metagenomes</taxon>
    </lineage>
</organism>
<gene>
    <name evidence="1" type="ORF">MM415A05265_0003</name>
    <name evidence="2" type="ORF">MM415B03262_0008</name>
</gene>
<dbReference type="EMBL" id="MT143011">
    <property type="protein sequence ID" value="QJA91757.1"/>
    <property type="molecule type" value="Genomic_DNA"/>
</dbReference>
<dbReference type="EMBL" id="MT141667">
    <property type="protein sequence ID" value="QJA68986.1"/>
    <property type="molecule type" value="Genomic_DNA"/>
</dbReference>
<proteinExistence type="predicted"/>
<sequence>MLDLKKSELTDDEAMACCMSVFLGKQVTAEQMKGVTNSTEIQRRWFKTSHDEQMALCRAARAKLLLGPKGIVAGIRARWEPEAERFQGMTDSPAGYAAWVMLKFADDLEQAARGAGEGGAL</sequence>
<evidence type="ECO:0000313" key="1">
    <source>
        <dbReference type="EMBL" id="QJA68986.1"/>
    </source>
</evidence>
<evidence type="ECO:0000313" key="2">
    <source>
        <dbReference type="EMBL" id="QJA91757.1"/>
    </source>
</evidence>